<evidence type="ECO:0000256" key="11">
    <source>
        <dbReference type="ARBA" id="ARBA00022958"/>
    </source>
</evidence>
<feature type="transmembrane region" description="Helical" evidence="16">
    <location>
        <begin position="919"/>
        <end position="936"/>
    </location>
</feature>
<dbReference type="GO" id="GO:0006883">
    <property type="term" value="P:intracellular sodium ion homeostasis"/>
    <property type="evidence" value="ECO:0007669"/>
    <property type="project" value="TreeGrafter"/>
</dbReference>
<accession>A0A2K5ELQ1</accession>
<keyword evidence="12" id="KW-1278">Translocase</keyword>
<keyword evidence="20" id="KW-1185">Reference proteome</keyword>
<dbReference type="GO" id="GO:0030007">
    <property type="term" value="P:intracellular potassium ion homeostasis"/>
    <property type="evidence" value="ECO:0007669"/>
    <property type="project" value="TreeGrafter"/>
</dbReference>
<dbReference type="InterPro" id="IPR036412">
    <property type="entry name" value="HAD-like_sf"/>
</dbReference>
<feature type="domain" description="Cation-transporting P-type ATPase N-terminal" evidence="18">
    <location>
        <begin position="36"/>
        <end position="110"/>
    </location>
</feature>
<evidence type="ECO:0000256" key="14">
    <source>
        <dbReference type="ARBA" id="ARBA00023065"/>
    </source>
</evidence>
<feature type="transmembrane region" description="Helical" evidence="16">
    <location>
        <begin position="779"/>
        <end position="806"/>
    </location>
</feature>
<keyword evidence="5" id="KW-0597">Phosphoprotein</keyword>
<dbReference type="Pfam" id="PF13246">
    <property type="entry name" value="Cation_ATPase"/>
    <property type="match status" value="1"/>
</dbReference>
<comment type="caution">
    <text evidence="16">Lacks conserved residue(s) required for the propagation of feature annotation.</text>
</comment>
<dbReference type="GeneTree" id="ENSGT00940000159936"/>
<keyword evidence="9 16" id="KW-0067">ATP-binding</keyword>
<feature type="transmembrane region" description="Helical" evidence="16">
    <location>
        <begin position="124"/>
        <end position="143"/>
    </location>
</feature>
<feature type="transmembrane region" description="Helical" evidence="16">
    <location>
        <begin position="90"/>
        <end position="112"/>
    </location>
</feature>
<evidence type="ECO:0000256" key="17">
    <source>
        <dbReference type="SAM" id="MobiDB-lite"/>
    </source>
</evidence>
<dbReference type="FunFam" id="2.70.150.10:FF:000003">
    <property type="entry name" value="Sodium/potassium-transporting ATPase subunit alpha"/>
    <property type="match status" value="1"/>
</dbReference>
<dbReference type="SUPFAM" id="SSF81665">
    <property type="entry name" value="Calcium ATPase, transmembrane domain M"/>
    <property type="match status" value="1"/>
</dbReference>
<dbReference type="InterPro" id="IPR023299">
    <property type="entry name" value="ATPase_P-typ_cyto_dom_N"/>
</dbReference>
<keyword evidence="4 16" id="KW-0633">Potassium transport</keyword>
<evidence type="ECO:0000256" key="2">
    <source>
        <dbReference type="ARBA" id="ARBA00006934"/>
    </source>
</evidence>
<dbReference type="Pfam" id="PF00689">
    <property type="entry name" value="Cation_ATPase_C"/>
    <property type="match status" value="1"/>
</dbReference>
<keyword evidence="8" id="KW-0375">Hydrogen ion transport</keyword>
<dbReference type="InterPro" id="IPR023214">
    <property type="entry name" value="HAD_sf"/>
</dbReference>
<dbReference type="GO" id="GO:0046872">
    <property type="term" value="F:metal ion binding"/>
    <property type="evidence" value="ECO:0007669"/>
    <property type="project" value="UniProtKB-KW"/>
</dbReference>
<evidence type="ECO:0000256" key="13">
    <source>
        <dbReference type="ARBA" id="ARBA00022989"/>
    </source>
</evidence>
<organism evidence="19 20">
    <name type="scientific">Aotus nancymaae</name>
    <name type="common">Ma's night monkey</name>
    <dbReference type="NCBI Taxonomy" id="37293"/>
    <lineage>
        <taxon>Eukaryota</taxon>
        <taxon>Metazoa</taxon>
        <taxon>Chordata</taxon>
        <taxon>Craniata</taxon>
        <taxon>Vertebrata</taxon>
        <taxon>Euteleostomi</taxon>
        <taxon>Mammalia</taxon>
        <taxon>Eutheria</taxon>
        <taxon>Euarchontoglires</taxon>
        <taxon>Primates</taxon>
        <taxon>Haplorrhini</taxon>
        <taxon>Platyrrhini</taxon>
        <taxon>Aotidae</taxon>
        <taxon>Aotus</taxon>
    </lineage>
</organism>
<gene>
    <name evidence="19" type="primary">ATP1A2</name>
</gene>
<evidence type="ECO:0000256" key="3">
    <source>
        <dbReference type="ARBA" id="ARBA00022448"/>
    </source>
</evidence>
<dbReference type="GO" id="GO:1990573">
    <property type="term" value="P:potassium ion import across plasma membrane"/>
    <property type="evidence" value="ECO:0007669"/>
    <property type="project" value="TreeGrafter"/>
</dbReference>
<dbReference type="GO" id="GO:0005524">
    <property type="term" value="F:ATP binding"/>
    <property type="evidence" value="ECO:0007669"/>
    <property type="project" value="UniProtKB-KW"/>
</dbReference>
<sequence length="964" mass="107633">WSWGGRKGQGLNLARKNEEEKKERETEELKKEVVMDDHKLTLEELSTKYSVNLTTGHSHQRAKEILIQDGPNTLTRPPTTPEWVKFCKQLFGGFSLLLWTGAILCFVAHGIQIYFHEEPAKDNLYLSVVLAVVVVITSCLSYYQEAKSSKIMESFKDMVPQQALVIREGEKTQINVQDVGLGDLVEIKGGDRIPADLRLISARGCKVDNSSLTGESAPQSRSTDFTHENPLETRNIGFFSTDCVEGKYRTISNLDMAVAQTPLFGVSSSREPKLFLWQCMEGVCLALTTKRMARKNCLAKDLEAVETLGSTSIICLDKTGTFTQNCMTVAHMWFDLRENDESRQRKTFANNSDTWFILAQISGLCNRADFKPNQETLPSAKRATTGDASESALLKFIEQSYSSVAEMRKKNPTVAEIPFNSTNEYQMSIHFREDSSQTHVLMMKGAPERILEFCSTFLLHGQEYSMDNELKEAFQNACLELGGLGERVLGFCFLNLPSSFSKGFPFNTDEINFPMDNLCFVGLVSMIDPPQTTVPDAVNRCRSAEIKVIMVTGDHPITAKAIAKRVGIISENTETAEDIAARLRIPVSKVNPSDAKAIVHGSELKDLHSEQLDQILRNHAEIVFARTSPQQKLIIVEGCQRLGAIVAVTGDGVNNSPALKKADIVIAMGISGSDVSKQAADMILLDDNFASIVTGVEEGHLIFDNLKKSIMYTLTSNIPEIAPFLLFVVLGIPLPLGIITILCIDLGTDMVPAISLAYESAESDIMKRRPRNPKMDKLVNHRLIAMAYGQIGMIQAVAGFFTYFVIMAENGFRPIDLLGICLYWEDKFLNDLEDSYGQQWTYERRKVVEFTCQTAFCVTIVLVQWAHLIVSKTCRNSVFQQGVRYKILIFAILEETFLAAFPSYTPGTDVALRMYPLKISWWFCAIPYSILIFVYDEIRKLLIRQRPGGKASLGPAPTEWSPAP</sequence>
<dbReference type="Pfam" id="PF00690">
    <property type="entry name" value="Cation_ATPase_N"/>
    <property type="match status" value="1"/>
</dbReference>
<reference evidence="19" key="1">
    <citation type="submission" date="2025-08" db="UniProtKB">
        <authorList>
            <consortium name="Ensembl"/>
        </authorList>
    </citation>
    <scope>IDENTIFICATION</scope>
</reference>
<keyword evidence="6 16" id="KW-0812">Transmembrane</keyword>
<keyword evidence="15 16" id="KW-0472">Membrane</keyword>
<dbReference type="Proteomes" id="UP000233020">
    <property type="component" value="Unplaced"/>
</dbReference>
<evidence type="ECO:0000256" key="8">
    <source>
        <dbReference type="ARBA" id="ARBA00022781"/>
    </source>
</evidence>
<dbReference type="PRINTS" id="PR00121">
    <property type="entry name" value="NAKATPASE"/>
</dbReference>
<dbReference type="Ensembl" id="ENSANAT00000052203.1">
    <property type="protein sequence ID" value="ENSANAP00000034140.1"/>
    <property type="gene ID" value="ENSANAG00000034710.1"/>
</dbReference>
<dbReference type="PANTHER" id="PTHR43294">
    <property type="entry name" value="SODIUM/POTASSIUM-TRANSPORTING ATPASE SUBUNIT ALPHA"/>
    <property type="match status" value="1"/>
</dbReference>
<dbReference type="InterPro" id="IPR005775">
    <property type="entry name" value="P-type_ATPase_IIC"/>
</dbReference>
<keyword evidence="14 16" id="KW-0406">Ion transport</keyword>
<evidence type="ECO:0000259" key="18">
    <source>
        <dbReference type="SMART" id="SM00831"/>
    </source>
</evidence>
<dbReference type="InterPro" id="IPR059000">
    <property type="entry name" value="ATPase_P-type_domA"/>
</dbReference>
<dbReference type="AlphaFoldDB" id="A0A2K5ELQ1"/>
<evidence type="ECO:0000256" key="15">
    <source>
        <dbReference type="ARBA" id="ARBA00023136"/>
    </source>
</evidence>
<dbReference type="FunFam" id="1.20.1110.10:FF:000095">
    <property type="entry name" value="Sodium/potassium-transporting ATPase subunit alpha-1"/>
    <property type="match status" value="1"/>
</dbReference>
<dbReference type="Gene3D" id="2.70.150.10">
    <property type="entry name" value="Calcium-transporting ATPase, cytoplasmic transduction domain A"/>
    <property type="match status" value="1"/>
</dbReference>
<name>A0A2K5ELQ1_AOTNA</name>
<keyword evidence="10" id="KW-0460">Magnesium</keyword>
<keyword evidence="7 16" id="KW-0547">Nucleotide-binding</keyword>
<keyword evidence="3 16" id="KW-0813">Transport</keyword>
<dbReference type="Gene3D" id="3.40.1110.10">
    <property type="entry name" value="Calcium-transporting ATPase, cytoplasmic domain N"/>
    <property type="match status" value="1"/>
</dbReference>
<comment type="similarity">
    <text evidence="2 16">Belongs to the cation transport ATPase (P-type) (TC 3.A.3) family. Type IIC subfamily.</text>
</comment>
<evidence type="ECO:0000256" key="16">
    <source>
        <dbReference type="RuleBase" id="RU362084"/>
    </source>
</evidence>
<dbReference type="GO" id="GO:1902600">
    <property type="term" value="P:proton transmembrane transport"/>
    <property type="evidence" value="ECO:0007669"/>
    <property type="project" value="UniProtKB-KW"/>
</dbReference>
<proteinExistence type="inferred from homology"/>
<dbReference type="GO" id="GO:0036376">
    <property type="term" value="P:sodium ion export across plasma membrane"/>
    <property type="evidence" value="ECO:0007669"/>
    <property type="project" value="TreeGrafter"/>
</dbReference>
<dbReference type="SUPFAM" id="SSF81660">
    <property type="entry name" value="Metal cation-transporting ATPase, ATP-binding domain N"/>
    <property type="match status" value="1"/>
</dbReference>
<dbReference type="GO" id="GO:0016887">
    <property type="term" value="F:ATP hydrolysis activity"/>
    <property type="evidence" value="ECO:0007669"/>
    <property type="project" value="InterPro"/>
</dbReference>
<dbReference type="GO" id="GO:0005391">
    <property type="term" value="F:P-type sodium:potassium-exchanging transporter activity"/>
    <property type="evidence" value="ECO:0007669"/>
    <property type="project" value="TreeGrafter"/>
</dbReference>
<feature type="compositionally biased region" description="Basic and acidic residues" evidence="17">
    <location>
        <begin position="15"/>
        <end position="27"/>
    </location>
</feature>
<feature type="transmembrane region" description="Helical" evidence="16">
    <location>
        <begin position="710"/>
        <end position="732"/>
    </location>
</feature>
<dbReference type="InterPro" id="IPR050510">
    <property type="entry name" value="Cation_transp_ATPase_P-type"/>
</dbReference>
<evidence type="ECO:0000256" key="5">
    <source>
        <dbReference type="ARBA" id="ARBA00022553"/>
    </source>
</evidence>
<dbReference type="InterPro" id="IPR006068">
    <property type="entry name" value="ATPase_P-typ_cation-transptr_C"/>
</dbReference>
<keyword evidence="13 16" id="KW-1133">Transmembrane helix</keyword>
<dbReference type="GO" id="GO:0005890">
    <property type="term" value="C:sodium:potassium-exchanging ATPase complex"/>
    <property type="evidence" value="ECO:0007669"/>
    <property type="project" value="TreeGrafter"/>
</dbReference>
<comment type="subcellular location">
    <subcellularLocation>
        <location evidence="16">Cell membrane</location>
        <topology evidence="16">Multi-pass membrane protein</topology>
    </subcellularLocation>
    <subcellularLocation>
        <location evidence="1">Membrane</location>
        <topology evidence="1">Multi-pass membrane protein</topology>
    </subcellularLocation>
</comment>
<evidence type="ECO:0000256" key="10">
    <source>
        <dbReference type="ARBA" id="ARBA00022842"/>
    </source>
</evidence>
<evidence type="ECO:0000256" key="7">
    <source>
        <dbReference type="ARBA" id="ARBA00022741"/>
    </source>
</evidence>
<dbReference type="FunFam" id="3.40.50.1000:FF:000083">
    <property type="entry name" value="Sodium/potassium-transporting ATPase subunit alpha"/>
    <property type="match status" value="1"/>
</dbReference>
<evidence type="ECO:0000256" key="6">
    <source>
        <dbReference type="ARBA" id="ARBA00022692"/>
    </source>
</evidence>
<evidence type="ECO:0000256" key="1">
    <source>
        <dbReference type="ARBA" id="ARBA00004141"/>
    </source>
</evidence>
<dbReference type="NCBIfam" id="TIGR01494">
    <property type="entry name" value="ATPase_P-type"/>
    <property type="match status" value="1"/>
</dbReference>
<dbReference type="PRINTS" id="PR00119">
    <property type="entry name" value="CATATPASE"/>
</dbReference>
<dbReference type="Gene3D" id="1.20.1110.10">
    <property type="entry name" value="Calcium-transporting ATPase, transmembrane domain"/>
    <property type="match status" value="2"/>
</dbReference>
<dbReference type="GO" id="GO:0042995">
    <property type="term" value="C:cell projection"/>
    <property type="evidence" value="ECO:0007669"/>
    <property type="project" value="TreeGrafter"/>
</dbReference>
<dbReference type="InterPro" id="IPR008250">
    <property type="entry name" value="ATPase_P-typ_transduc_dom_A_sf"/>
</dbReference>
<reference evidence="19" key="2">
    <citation type="submission" date="2025-09" db="UniProtKB">
        <authorList>
            <consortium name="Ensembl"/>
        </authorList>
    </citation>
    <scope>IDENTIFICATION</scope>
</reference>
<dbReference type="SMART" id="SM00831">
    <property type="entry name" value="Cation_ATPase_N"/>
    <property type="match status" value="1"/>
</dbReference>
<keyword evidence="16" id="KW-0479">Metal-binding</keyword>
<feature type="region of interest" description="Disordered" evidence="17">
    <location>
        <begin position="1"/>
        <end position="27"/>
    </location>
</feature>
<dbReference type="SUPFAM" id="SSF56784">
    <property type="entry name" value="HAD-like"/>
    <property type="match status" value="1"/>
</dbReference>
<evidence type="ECO:0000313" key="19">
    <source>
        <dbReference type="Ensembl" id="ENSANAP00000034140.1"/>
    </source>
</evidence>
<feature type="transmembrane region" description="Helical" evidence="16">
    <location>
        <begin position="887"/>
        <end position="907"/>
    </location>
</feature>
<dbReference type="PANTHER" id="PTHR43294:SF3">
    <property type="entry name" value="SODIUM_POTASSIUM-TRANSPORTING ATPASE SUBUNIT ALPHA-4"/>
    <property type="match status" value="1"/>
</dbReference>
<evidence type="ECO:0000256" key="9">
    <source>
        <dbReference type="ARBA" id="ARBA00022840"/>
    </source>
</evidence>
<protein>
    <recommendedName>
        <fullName evidence="16">Sodium/potassium-transporting ATPase subunit alpha</fullName>
    </recommendedName>
</protein>
<dbReference type="NCBIfam" id="TIGR01106">
    <property type="entry name" value="ATPase-IIC_X-K"/>
    <property type="match status" value="1"/>
</dbReference>
<evidence type="ECO:0000256" key="12">
    <source>
        <dbReference type="ARBA" id="ARBA00022967"/>
    </source>
</evidence>
<dbReference type="Pfam" id="PF00122">
    <property type="entry name" value="E1-E2_ATPase"/>
    <property type="match status" value="1"/>
</dbReference>
<dbReference type="InterPro" id="IPR004014">
    <property type="entry name" value="ATPase_P-typ_cation-transptr_N"/>
</dbReference>
<dbReference type="InterPro" id="IPR023298">
    <property type="entry name" value="ATPase_P-typ_TM_dom_sf"/>
</dbReference>
<dbReference type="Gene3D" id="3.40.50.1000">
    <property type="entry name" value="HAD superfamily/HAD-like"/>
    <property type="match status" value="1"/>
</dbReference>
<evidence type="ECO:0000313" key="20">
    <source>
        <dbReference type="Proteomes" id="UP000233020"/>
    </source>
</evidence>
<dbReference type="FunFam" id="3.40.1110.10:FF:000001">
    <property type="entry name" value="Sodium/potassium-transporting ATPase subunit alpha"/>
    <property type="match status" value="1"/>
</dbReference>
<keyword evidence="11 16" id="KW-0630">Potassium</keyword>
<feature type="transmembrane region" description="Helical" evidence="16">
    <location>
        <begin position="847"/>
        <end position="866"/>
    </location>
</feature>
<dbReference type="InterPro" id="IPR001757">
    <property type="entry name" value="P_typ_ATPase"/>
</dbReference>
<evidence type="ECO:0000256" key="4">
    <source>
        <dbReference type="ARBA" id="ARBA00022538"/>
    </source>
</evidence>
<dbReference type="SUPFAM" id="SSF81653">
    <property type="entry name" value="Calcium ATPase, transduction domain A"/>
    <property type="match status" value="1"/>
</dbReference>